<dbReference type="PROSITE" id="PS50011">
    <property type="entry name" value="PROTEIN_KINASE_DOM"/>
    <property type="match status" value="1"/>
</dbReference>
<sequence>MGGTPSKNVNLTGEVAPSHFDLHRMVGRGTFGLVDWWSLGVCLFELLWNRLPSVGNTEEKLRDDIMTLPITIPSQSHGAVSNECTAAILGLLERDPKKRLGCRTGFSSIDEIQSHRWFSQFDWEKLQAKQLDPPFVPNPGGDNFEQFIACDFYSGDANLEKKKPEMRQLESDFTVFDFERTSRRSYYPLNESLPALS</sequence>
<keyword evidence="5" id="KW-0067">ATP-binding</keyword>
<evidence type="ECO:0000256" key="5">
    <source>
        <dbReference type="ARBA" id="ARBA00022840"/>
    </source>
</evidence>
<keyword evidence="2" id="KW-0808">Transferase</keyword>
<evidence type="ECO:0000256" key="4">
    <source>
        <dbReference type="ARBA" id="ARBA00022777"/>
    </source>
</evidence>
<gene>
    <name evidence="8" type="ORF">DFH94DRAFT_828419</name>
</gene>
<proteinExistence type="predicted"/>
<organism evidence="8 9">
    <name type="scientific">Russula ochroleuca</name>
    <dbReference type="NCBI Taxonomy" id="152965"/>
    <lineage>
        <taxon>Eukaryota</taxon>
        <taxon>Fungi</taxon>
        <taxon>Dikarya</taxon>
        <taxon>Basidiomycota</taxon>
        <taxon>Agaricomycotina</taxon>
        <taxon>Agaricomycetes</taxon>
        <taxon>Russulales</taxon>
        <taxon>Russulaceae</taxon>
        <taxon>Russula</taxon>
    </lineage>
</organism>
<evidence type="ECO:0000256" key="1">
    <source>
        <dbReference type="ARBA" id="ARBA00022527"/>
    </source>
</evidence>
<name>A0A9P5MX68_9AGAM</name>
<keyword evidence="9" id="KW-1185">Reference proteome</keyword>
<dbReference type="InterPro" id="IPR000961">
    <property type="entry name" value="AGC-kinase_C"/>
</dbReference>
<reference evidence="8" key="1">
    <citation type="submission" date="2019-10" db="EMBL/GenBank/DDBJ databases">
        <authorList>
            <consortium name="DOE Joint Genome Institute"/>
            <person name="Kuo A."/>
            <person name="Miyauchi S."/>
            <person name="Kiss E."/>
            <person name="Drula E."/>
            <person name="Kohler A."/>
            <person name="Sanchez-Garcia M."/>
            <person name="Andreopoulos B."/>
            <person name="Barry K.W."/>
            <person name="Bonito G."/>
            <person name="Buee M."/>
            <person name="Carver A."/>
            <person name="Chen C."/>
            <person name="Cichocki N."/>
            <person name="Clum A."/>
            <person name="Culley D."/>
            <person name="Crous P.W."/>
            <person name="Fauchery L."/>
            <person name="Girlanda M."/>
            <person name="Hayes R."/>
            <person name="Keri Z."/>
            <person name="LaButti K."/>
            <person name="Lipzen A."/>
            <person name="Lombard V."/>
            <person name="Magnuson J."/>
            <person name="Maillard F."/>
            <person name="Morin E."/>
            <person name="Murat C."/>
            <person name="Nolan M."/>
            <person name="Ohm R."/>
            <person name="Pangilinan J."/>
            <person name="Pereira M."/>
            <person name="Perotto S."/>
            <person name="Peter M."/>
            <person name="Riley R."/>
            <person name="Sitrit Y."/>
            <person name="Stielow B."/>
            <person name="Szollosi G."/>
            <person name="Zifcakova L."/>
            <person name="Stursova M."/>
            <person name="Spatafora J.W."/>
            <person name="Tedersoo L."/>
            <person name="Vaario L.-M."/>
            <person name="Yamada A."/>
            <person name="Yan M."/>
            <person name="Wang P."/>
            <person name="Xu J."/>
            <person name="Bruns T."/>
            <person name="Baldrian P."/>
            <person name="Vilgalys R."/>
            <person name="Henrissat B."/>
            <person name="Grigoriev I.V."/>
            <person name="Hibbett D."/>
            <person name="Nagy L.G."/>
            <person name="Martin F.M."/>
        </authorList>
    </citation>
    <scope>NUCLEOTIDE SEQUENCE</scope>
    <source>
        <strain evidence="8">Prilba</strain>
    </source>
</reference>
<dbReference type="Proteomes" id="UP000759537">
    <property type="component" value="Unassembled WGS sequence"/>
</dbReference>
<dbReference type="SUPFAM" id="SSF56112">
    <property type="entry name" value="Protein kinase-like (PK-like)"/>
    <property type="match status" value="1"/>
</dbReference>
<dbReference type="Pfam" id="PF00069">
    <property type="entry name" value="Pkinase"/>
    <property type="match status" value="1"/>
</dbReference>
<comment type="caution">
    <text evidence="8">The sequence shown here is derived from an EMBL/GenBank/DDBJ whole genome shotgun (WGS) entry which is preliminary data.</text>
</comment>
<reference evidence="8" key="2">
    <citation type="journal article" date="2020" name="Nat. Commun.">
        <title>Large-scale genome sequencing of mycorrhizal fungi provides insights into the early evolution of symbiotic traits.</title>
        <authorList>
            <person name="Miyauchi S."/>
            <person name="Kiss E."/>
            <person name="Kuo A."/>
            <person name="Drula E."/>
            <person name="Kohler A."/>
            <person name="Sanchez-Garcia M."/>
            <person name="Morin E."/>
            <person name="Andreopoulos B."/>
            <person name="Barry K.W."/>
            <person name="Bonito G."/>
            <person name="Buee M."/>
            <person name="Carver A."/>
            <person name="Chen C."/>
            <person name="Cichocki N."/>
            <person name="Clum A."/>
            <person name="Culley D."/>
            <person name="Crous P.W."/>
            <person name="Fauchery L."/>
            <person name="Girlanda M."/>
            <person name="Hayes R.D."/>
            <person name="Keri Z."/>
            <person name="LaButti K."/>
            <person name="Lipzen A."/>
            <person name="Lombard V."/>
            <person name="Magnuson J."/>
            <person name="Maillard F."/>
            <person name="Murat C."/>
            <person name="Nolan M."/>
            <person name="Ohm R.A."/>
            <person name="Pangilinan J."/>
            <person name="Pereira M.F."/>
            <person name="Perotto S."/>
            <person name="Peter M."/>
            <person name="Pfister S."/>
            <person name="Riley R."/>
            <person name="Sitrit Y."/>
            <person name="Stielow J.B."/>
            <person name="Szollosi G."/>
            <person name="Zifcakova L."/>
            <person name="Stursova M."/>
            <person name="Spatafora J.W."/>
            <person name="Tedersoo L."/>
            <person name="Vaario L.M."/>
            <person name="Yamada A."/>
            <person name="Yan M."/>
            <person name="Wang P."/>
            <person name="Xu J."/>
            <person name="Bruns T."/>
            <person name="Baldrian P."/>
            <person name="Vilgalys R."/>
            <person name="Dunand C."/>
            <person name="Henrissat B."/>
            <person name="Grigoriev I.V."/>
            <person name="Hibbett D."/>
            <person name="Nagy L.G."/>
            <person name="Martin F.M."/>
        </authorList>
    </citation>
    <scope>NUCLEOTIDE SEQUENCE</scope>
    <source>
        <strain evidence="8">Prilba</strain>
    </source>
</reference>
<dbReference type="SMART" id="SM00133">
    <property type="entry name" value="S_TK_X"/>
    <property type="match status" value="1"/>
</dbReference>
<dbReference type="InterPro" id="IPR011009">
    <property type="entry name" value="Kinase-like_dom_sf"/>
</dbReference>
<protein>
    <submittedName>
        <fullName evidence="8">Kinase-like domain-containing protein</fullName>
    </submittedName>
</protein>
<keyword evidence="4 8" id="KW-0418">Kinase</keyword>
<dbReference type="AlphaFoldDB" id="A0A9P5MX68"/>
<feature type="domain" description="AGC-kinase C-terminal" evidence="7">
    <location>
        <begin position="119"/>
        <end position="188"/>
    </location>
</feature>
<evidence type="ECO:0000256" key="2">
    <source>
        <dbReference type="ARBA" id="ARBA00022679"/>
    </source>
</evidence>
<evidence type="ECO:0000259" key="7">
    <source>
        <dbReference type="PROSITE" id="PS51285"/>
    </source>
</evidence>
<evidence type="ECO:0000259" key="6">
    <source>
        <dbReference type="PROSITE" id="PS50011"/>
    </source>
</evidence>
<dbReference type="OrthoDB" id="354826at2759"/>
<keyword evidence="1" id="KW-0723">Serine/threonine-protein kinase</keyword>
<evidence type="ECO:0000313" key="9">
    <source>
        <dbReference type="Proteomes" id="UP000759537"/>
    </source>
</evidence>
<dbReference type="Gene3D" id="1.10.510.10">
    <property type="entry name" value="Transferase(Phosphotransferase) domain 1"/>
    <property type="match status" value="1"/>
</dbReference>
<accession>A0A9P5MX68</accession>
<dbReference type="GO" id="GO:0005524">
    <property type="term" value="F:ATP binding"/>
    <property type="evidence" value="ECO:0007669"/>
    <property type="project" value="UniProtKB-KW"/>
</dbReference>
<dbReference type="PROSITE" id="PS51285">
    <property type="entry name" value="AGC_KINASE_CTER"/>
    <property type="match status" value="1"/>
</dbReference>
<keyword evidence="3" id="KW-0547">Nucleotide-binding</keyword>
<feature type="domain" description="Protein kinase" evidence="6">
    <location>
        <begin position="1"/>
        <end position="118"/>
    </location>
</feature>
<dbReference type="GO" id="GO:0004674">
    <property type="term" value="F:protein serine/threonine kinase activity"/>
    <property type="evidence" value="ECO:0007669"/>
    <property type="project" value="UniProtKB-KW"/>
</dbReference>
<dbReference type="InterPro" id="IPR000719">
    <property type="entry name" value="Prot_kinase_dom"/>
</dbReference>
<dbReference type="EMBL" id="WHVB01000007">
    <property type="protein sequence ID" value="KAF8480956.1"/>
    <property type="molecule type" value="Genomic_DNA"/>
</dbReference>
<dbReference type="PANTHER" id="PTHR24351">
    <property type="entry name" value="RIBOSOMAL PROTEIN S6 KINASE"/>
    <property type="match status" value="1"/>
</dbReference>
<evidence type="ECO:0000256" key="3">
    <source>
        <dbReference type="ARBA" id="ARBA00022741"/>
    </source>
</evidence>
<evidence type="ECO:0000313" key="8">
    <source>
        <dbReference type="EMBL" id="KAF8480956.1"/>
    </source>
</evidence>